<dbReference type="AlphaFoldDB" id="A0A178LBW6"/>
<proteinExistence type="predicted"/>
<reference evidence="1 2" key="1">
    <citation type="submission" date="2016-04" db="EMBL/GenBank/DDBJ databases">
        <title>Draft Genome Sequences of Staphylococcus capitis Strain H36, S. capitis Strain H65, S. cohnii Strain H62, S. hominis Strain H69, Mycobacterium iranicum Strain H39, Plantibacter sp. Strain H53, Pseudomonas oryzihabitans Strain H72, and Microbacterium sp. Strain H83, isolated from residential settings.</title>
        <authorList>
            <person name="Lymperopoulou D."/>
            <person name="Adams R.I."/>
            <person name="Lindow S."/>
            <person name="Coil D.A."/>
            <person name="Jospin G."/>
            <person name="Eisen J.A."/>
        </authorList>
    </citation>
    <scope>NUCLEOTIDE SEQUENCE [LARGE SCALE GENOMIC DNA]</scope>
    <source>
        <strain evidence="1 2">H72</strain>
    </source>
</reference>
<name>A0A178LBW6_9PSED</name>
<organism evidence="1 2">
    <name type="scientific">Pseudomonas oryzihabitans</name>
    <dbReference type="NCBI Taxonomy" id="47885"/>
    <lineage>
        <taxon>Bacteria</taxon>
        <taxon>Pseudomonadati</taxon>
        <taxon>Pseudomonadota</taxon>
        <taxon>Gammaproteobacteria</taxon>
        <taxon>Pseudomonadales</taxon>
        <taxon>Pseudomonadaceae</taxon>
        <taxon>Pseudomonas</taxon>
    </lineage>
</organism>
<evidence type="ECO:0000313" key="1">
    <source>
        <dbReference type="EMBL" id="OAN26302.1"/>
    </source>
</evidence>
<gene>
    <name evidence="1" type="ORF">A4V15_22875</name>
</gene>
<dbReference type="Proteomes" id="UP000078356">
    <property type="component" value="Unassembled WGS sequence"/>
</dbReference>
<dbReference type="NCBIfam" id="TIGR02459">
    <property type="entry name" value="CbtB"/>
    <property type="match status" value="1"/>
</dbReference>
<comment type="caution">
    <text evidence="1">The sequence shown here is derived from an EMBL/GenBank/DDBJ whole genome shotgun (WGS) entry which is preliminary data.</text>
</comment>
<sequence length="63" mass="6772">MTATRSTTALPQPHTHTRAQRLTATLLACLLGLGLVFLAGFSHVEALHNGAHDTRHSEGFPCH</sequence>
<dbReference type="RefSeq" id="WP_017640497.1">
    <property type="nucleotide sequence ID" value="NZ_LWCR01000037.1"/>
</dbReference>
<dbReference type="InterPro" id="IPR012667">
    <property type="entry name" value="CbtB_put"/>
</dbReference>
<evidence type="ECO:0000313" key="2">
    <source>
        <dbReference type="Proteomes" id="UP000078356"/>
    </source>
</evidence>
<protein>
    <submittedName>
        <fullName evidence="1">Cobalt transporter</fullName>
    </submittedName>
</protein>
<dbReference type="EMBL" id="LWCR01000037">
    <property type="protein sequence ID" value="OAN26302.1"/>
    <property type="molecule type" value="Genomic_DNA"/>
</dbReference>
<accession>A0A178LBW6</accession>
<dbReference type="Pfam" id="PF09489">
    <property type="entry name" value="CbtB"/>
    <property type="match status" value="1"/>
</dbReference>